<dbReference type="Proteomes" id="UP000219465">
    <property type="component" value="Unassembled WGS sequence"/>
</dbReference>
<dbReference type="InterPro" id="IPR036237">
    <property type="entry name" value="Xyl_isomerase-like_sf"/>
</dbReference>
<dbReference type="Pfam" id="PF05114">
    <property type="entry name" value="MbnB_TglH_ChrH"/>
    <property type="match status" value="1"/>
</dbReference>
<organism evidence="3 4">
    <name type="scientific">Hoeflea halophila</name>
    <dbReference type="NCBI Taxonomy" id="714899"/>
    <lineage>
        <taxon>Bacteria</taxon>
        <taxon>Pseudomonadati</taxon>
        <taxon>Pseudomonadota</taxon>
        <taxon>Alphaproteobacteria</taxon>
        <taxon>Hyphomicrobiales</taxon>
        <taxon>Rhizobiaceae</taxon>
        <taxon>Hoeflea</taxon>
    </lineage>
</organism>
<gene>
    <name evidence="3" type="ORF">SAMN05877838_1233</name>
</gene>
<reference evidence="4" key="1">
    <citation type="submission" date="2017-08" db="EMBL/GenBank/DDBJ databases">
        <authorList>
            <person name="Varghese N."/>
            <person name="Submissions S."/>
        </authorList>
    </citation>
    <scope>NUCLEOTIDE SEQUENCE [LARGE SCALE GENOMIC DNA]</scope>
    <source>
        <strain evidence="4">KCTC 23107</strain>
    </source>
</reference>
<evidence type="ECO:0000313" key="3">
    <source>
        <dbReference type="EMBL" id="SOE16369.1"/>
    </source>
</evidence>
<proteinExistence type="inferred from homology"/>
<dbReference type="PANTHER" id="PTHR42194">
    <property type="entry name" value="UPF0276 PROTEIN HI_1600"/>
    <property type="match status" value="1"/>
</dbReference>
<dbReference type="PANTHER" id="PTHR42194:SF1">
    <property type="entry name" value="UPF0276 PROTEIN HI_1600"/>
    <property type="match status" value="1"/>
</dbReference>
<keyword evidence="4" id="KW-1185">Reference proteome</keyword>
<feature type="region of interest" description="Disordered" evidence="2">
    <location>
        <begin position="1"/>
        <end position="21"/>
    </location>
</feature>
<dbReference type="EMBL" id="OCPC01000001">
    <property type="protein sequence ID" value="SOE16369.1"/>
    <property type="molecule type" value="Genomic_DNA"/>
</dbReference>
<name>A0A286IAD7_9HYPH</name>
<sequence>MTQSAPTSPIVAASRFPDGPLPPRAGAGLKTEHIDAILADDYRIGFLEVHAENYMGDGGPPHRGLEAIRAEFPLSVHGVGLSIGSESGINPDHLERLARVVERYEPAMVSEHLAWSSHDAGYFNDLLPVPYNDQTLNRVVAHIGQIQDRLKRPILLENPSTYVAFEQTTMSETDFIREIAQKSGCGLLLDVNNVFVSATNHGWKPLHYLRDFPLELVEEIHLAGHAEDTDDEGDPLLIDAHDRPVSDAVWKLYEIVISQAGALPTLVEWDNDVPEWPVLRREARLADAILARLGPTSLLGSRHAAE</sequence>
<dbReference type="HAMAP" id="MF_00697">
    <property type="entry name" value="UPF0276"/>
    <property type="match status" value="1"/>
</dbReference>
<evidence type="ECO:0000256" key="2">
    <source>
        <dbReference type="SAM" id="MobiDB-lite"/>
    </source>
</evidence>
<dbReference type="NCBIfam" id="NF003818">
    <property type="entry name" value="PRK05409.1"/>
    <property type="match status" value="1"/>
</dbReference>
<dbReference type="InterPro" id="IPR007801">
    <property type="entry name" value="MbnB/TglH/ChrH"/>
</dbReference>
<evidence type="ECO:0000256" key="1">
    <source>
        <dbReference type="HAMAP-Rule" id="MF_00697"/>
    </source>
</evidence>
<accession>A0A286IAD7</accession>
<dbReference type="RefSeq" id="WP_097105953.1">
    <property type="nucleotide sequence ID" value="NZ_OCPC01000001.1"/>
</dbReference>
<comment type="similarity">
    <text evidence="1">Belongs to the UPF0276 family.</text>
</comment>
<dbReference type="AlphaFoldDB" id="A0A286IAD7"/>
<dbReference type="Gene3D" id="3.20.20.150">
    <property type="entry name" value="Divalent-metal-dependent TIM barrel enzymes"/>
    <property type="match status" value="1"/>
</dbReference>
<dbReference type="SUPFAM" id="SSF51658">
    <property type="entry name" value="Xylose isomerase-like"/>
    <property type="match status" value="1"/>
</dbReference>
<evidence type="ECO:0000313" key="4">
    <source>
        <dbReference type="Proteomes" id="UP000219465"/>
    </source>
</evidence>
<protein>
    <recommendedName>
        <fullName evidence="1">UPF0276 protein SAMN05877838_1233</fullName>
    </recommendedName>
</protein>
<dbReference type="OrthoDB" id="9763101at2"/>